<comment type="caution">
    <text evidence="2">The sequence shown here is derived from an EMBL/GenBank/DDBJ whole genome shotgun (WGS) entry which is preliminary data.</text>
</comment>
<name>A0ABR2GYG5_9EUKA</name>
<organism evidence="2 3">
    <name type="scientific">Tritrichomonas musculus</name>
    <dbReference type="NCBI Taxonomy" id="1915356"/>
    <lineage>
        <taxon>Eukaryota</taxon>
        <taxon>Metamonada</taxon>
        <taxon>Parabasalia</taxon>
        <taxon>Tritrichomonadida</taxon>
        <taxon>Tritrichomonadidae</taxon>
        <taxon>Tritrichomonas</taxon>
    </lineage>
</organism>
<sequence>MSTELATEFVPLIGFEDSYEILNQYPFTIKRKKDNKIVNEWIENNGYCRLHLIINGKQKKFQKHVLIAKQFIPNDDPENKKYVDHLNHNRIDNRIDNLRWVSASTNGLNKSSTRGVIYEFVDDIPEDAIKVNSYGVHDFENYYYYDNIFYLYNGIQYRKLHINEDKGGLKKVLMIDINGNNVQVYYSKFKRLYDLEVVDSVSKAGTLKFTKLTAEDRTFI</sequence>
<protein>
    <recommendedName>
        <fullName evidence="1">HNH nuclease domain-containing protein</fullName>
    </recommendedName>
</protein>
<dbReference type="InterPro" id="IPR044925">
    <property type="entry name" value="His-Me_finger_sf"/>
</dbReference>
<reference evidence="2 3" key="1">
    <citation type="submission" date="2024-04" db="EMBL/GenBank/DDBJ databases">
        <title>Tritrichomonas musculus Genome.</title>
        <authorList>
            <person name="Alves-Ferreira E."/>
            <person name="Grigg M."/>
            <person name="Lorenzi H."/>
            <person name="Galac M."/>
        </authorList>
    </citation>
    <scope>NUCLEOTIDE SEQUENCE [LARGE SCALE GENOMIC DNA]</scope>
    <source>
        <strain evidence="2 3">EAF2021</strain>
    </source>
</reference>
<dbReference type="InterPro" id="IPR003615">
    <property type="entry name" value="HNH_nuc"/>
</dbReference>
<feature type="non-terminal residue" evidence="2">
    <location>
        <position position="220"/>
    </location>
</feature>
<dbReference type="Gene3D" id="3.90.75.20">
    <property type="match status" value="1"/>
</dbReference>
<dbReference type="SUPFAM" id="SSF54060">
    <property type="entry name" value="His-Me finger endonucleases"/>
    <property type="match status" value="1"/>
</dbReference>
<feature type="domain" description="HNH nuclease" evidence="1">
    <location>
        <begin position="62"/>
        <end position="107"/>
    </location>
</feature>
<dbReference type="EMBL" id="JAPFFF010000053">
    <property type="protein sequence ID" value="KAK8838984.1"/>
    <property type="molecule type" value="Genomic_DNA"/>
</dbReference>
<evidence type="ECO:0000313" key="2">
    <source>
        <dbReference type="EMBL" id="KAK8838984.1"/>
    </source>
</evidence>
<accession>A0ABR2GYG5</accession>
<keyword evidence="3" id="KW-1185">Reference proteome</keyword>
<evidence type="ECO:0000313" key="3">
    <source>
        <dbReference type="Proteomes" id="UP001470230"/>
    </source>
</evidence>
<gene>
    <name evidence="2" type="ORF">M9Y10_032446</name>
</gene>
<dbReference type="Proteomes" id="UP001470230">
    <property type="component" value="Unassembled WGS sequence"/>
</dbReference>
<evidence type="ECO:0000259" key="1">
    <source>
        <dbReference type="Pfam" id="PF13392"/>
    </source>
</evidence>
<proteinExistence type="predicted"/>
<dbReference type="Pfam" id="PF13392">
    <property type="entry name" value="HNH_3"/>
    <property type="match status" value="1"/>
</dbReference>